<keyword evidence="12" id="KW-1185">Reference proteome</keyword>
<dbReference type="Pfam" id="PF08545">
    <property type="entry name" value="ACP_syn_III"/>
    <property type="match status" value="1"/>
</dbReference>
<evidence type="ECO:0000259" key="9">
    <source>
        <dbReference type="Pfam" id="PF08541"/>
    </source>
</evidence>
<evidence type="ECO:0000256" key="1">
    <source>
        <dbReference type="ARBA" id="ARBA00005189"/>
    </source>
</evidence>
<evidence type="ECO:0000313" key="11">
    <source>
        <dbReference type="EMBL" id="SHH09031.1"/>
    </source>
</evidence>
<keyword evidence="4" id="KW-0808">Transferase</keyword>
<dbReference type="GO" id="GO:0004315">
    <property type="term" value="F:3-oxoacyl-[acyl-carrier-protein] synthase activity"/>
    <property type="evidence" value="ECO:0007669"/>
    <property type="project" value="InterPro"/>
</dbReference>
<dbReference type="PANTHER" id="PTHR43091">
    <property type="entry name" value="3-OXOACYL-[ACYL-CARRIER-PROTEIN] SYNTHASE"/>
    <property type="match status" value="1"/>
</dbReference>
<dbReference type="SUPFAM" id="SSF53901">
    <property type="entry name" value="Thiolase-like"/>
    <property type="match status" value="1"/>
</dbReference>
<keyword evidence="6" id="KW-0443">Lipid metabolism</keyword>
<dbReference type="EMBL" id="FQVU01000004">
    <property type="protein sequence ID" value="SHH09031.1"/>
    <property type="molecule type" value="Genomic_DNA"/>
</dbReference>
<comment type="similarity">
    <text evidence="2">Belongs to the thiolase-like superfamily. FabH family.</text>
</comment>
<protein>
    <submittedName>
        <fullName evidence="11">3-oxoacyl-[acyl-carrier-protein] synthase III</fullName>
    </submittedName>
</protein>
<proteinExistence type="inferred from homology"/>
<sequence>MISFPRRAGSRLLGLGAAQPDPTRTAAELGAPFDKPGAWVQARTGIAELRRAGSAEEIAALARAAARQALAAARLAEQDVDLVITASCSAGTGPWDVGSLAADIAPRAGRMQLNSACSGFSYALATADGLIRTGVAERVLIVAAEWMSGLVDPADLGTSIIFGDGAGAAVVGPAEGGRTGVGPVVWGSDGSAGGLIDCGPQVGGRMRMAGRAVFRWAVEQMPGIAAEACARAGVNLADVDVFVPHQANLRIIDAIAARLGLTRAVVAGHVTSAGNTSAASIPLALTQLLAEGRARSGQLALLLGFGAGLAWAGQVVEVP</sequence>
<evidence type="ECO:0000256" key="2">
    <source>
        <dbReference type="ARBA" id="ARBA00008642"/>
    </source>
</evidence>
<reference evidence="11 12" key="1">
    <citation type="submission" date="2016-11" db="EMBL/GenBank/DDBJ databases">
        <authorList>
            <person name="Jaros S."/>
            <person name="Januszkiewicz K."/>
            <person name="Wedrychowicz H."/>
        </authorList>
    </citation>
    <scope>NUCLEOTIDE SEQUENCE [LARGE SCALE GENOMIC DNA]</scope>
    <source>
        <strain evidence="11 12">DSM 45627</strain>
    </source>
</reference>
<dbReference type="Pfam" id="PF08541">
    <property type="entry name" value="ACP_syn_III_C"/>
    <property type="match status" value="1"/>
</dbReference>
<dbReference type="PANTHER" id="PTHR43091:SF1">
    <property type="entry name" value="BETA-KETOACYL-[ACYL-CARRIER-PROTEIN] SYNTHASE III, CHLOROPLASTIC"/>
    <property type="match status" value="1"/>
</dbReference>
<evidence type="ECO:0000256" key="3">
    <source>
        <dbReference type="ARBA" id="ARBA00022516"/>
    </source>
</evidence>
<keyword evidence="5" id="KW-0276">Fatty acid metabolism</keyword>
<comment type="pathway">
    <text evidence="1">Lipid metabolism.</text>
</comment>
<keyword evidence="7" id="KW-0275">Fatty acid biosynthesis</keyword>
<dbReference type="InterPro" id="IPR013751">
    <property type="entry name" value="ACP_syn_III_N"/>
</dbReference>
<name>A0A1M5Q5E3_9ACTN</name>
<evidence type="ECO:0000313" key="12">
    <source>
        <dbReference type="Proteomes" id="UP000186132"/>
    </source>
</evidence>
<feature type="domain" description="Beta-ketoacyl-[acyl-carrier-protein] synthase III C-terminal" evidence="9">
    <location>
        <begin position="229"/>
        <end position="317"/>
    </location>
</feature>
<evidence type="ECO:0000259" key="10">
    <source>
        <dbReference type="Pfam" id="PF08545"/>
    </source>
</evidence>
<accession>A0A1M5Q5E3</accession>
<evidence type="ECO:0000256" key="8">
    <source>
        <dbReference type="ARBA" id="ARBA00023268"/>
    </source>
</evidence>
<evidence type="ECO:0000256" key="6">
    <source>
        <dbReference type="ARBA" id="ARBA00023098"/>
    </source>
</evidence>
<feature type="domain" description="Beta-ketoacyl-[acyl-carrier-protein] synthase III N-terminal" evidence="10">
    <location>
        <begin position="113"/>
        <end position="190"/>
    </location>
</feature>
<dbReference type="Proteomes" id="UP000186132">
    <property type="component" value="Unassembled WGS sequence"/>
</dbReference>
<gene>
    <name evidence="11" type="ORF">SAMN05443575_3294</name>
</gene>
<dbReference type="NCBIfam" id="NF006829">
    <property type="entry name" value="PRK09352.1"/>
    <property type="match status" value="1"/>
</dbReference>
<evidence type="ECO:0000256" key="7">
    <source>
        <dbReference type="ARBA" id="ARBA00023160"/>
    </source>
</evidence>
<dbReference type="InterPro" id="IPR013747">
    <property type="entry name" value="ACP_syn_III_C"/>
</dbReference>
<keyword evidence="3" id="KW-0444">Lipid biosynthesis</keyword>
<dbReference type="InterPro" id="IPR016039">
    <property type="entry name" value="Thiolase-like"/>
</dbReference>
<dbReference type="AlphaFoldDB" id="A0A1M5Q5E3"/>
<dbReference type="STRING" id="1206085.SAMN05443575_3294"/>
<dbReference type="GO" id="GO:0006633">
    <property type="term" value="P:fatty acid biosynthetic process"/>
    <property type="evidence" value="ECO:0007669"/>
    <property type="project" value="UniProtKB-KW"/>
</dbReference>
<keyword evidence="8" id="KW-0511">Multifunctional enzyme</keyword>
<organism evidence="11 12">
    <name type="scientific">Jatrophihabitans endophyticus</name>
    <dbReference type="NCBI Taxonomy" id="1206085"/>
    <lineage>
        <taxon>Bacteria</taxon>
        <taxon>Bacillati</taxon>
        <taxon>Actinomycetota</taxon>
        <taxon>Actinomycetes</taxon>
        <taxon>Jatrophihabitantales</taxon>
        <taxon>Jatrophihabitantaceae</taxon>
        <taxon>Jatrophihabitans</taxon>
    </lineage>
</organism>
<evidence type="ECO:0000256" key="5">
    <source>
        <dbReference type="ARBA" id="ARBA00022832"/>
    </source>
</evidence>
<dbReference type="CDD" id="cd00830">
    <property type="entry name" value="KAS_III"/>
    <property type="match status" value="1"/>
</dbReference>
<dbReference type="RefSeq" id="WP_073391481.1">
    <property type="nucleotide sequence ID" value="NZ_FQVU01000004.1"/>
</dbReference>
<evidence type="ECO:0000256" key="4">
    <source>
        <dbReference type="ARBA" id="ARBA00022679"/>
    </source>
</evidence>
<dbReference type="Gene3D" id="3.40.47.10">
    <property type="match status" value="2"/>
</dbReference>